<dbReference type="InterPro" id="IPR036188">
    <property type="entry name" value="FAD/NAD-bd_sf"/>
</dbReference>
<dbReference type="EMBL" id="JAGIYY010000016">
    <property type="protein sequence ID" value="MBP0441458.1"/>
    <property type="molecule type" value="Genomic_DNA"/>
</dbReference>
<comment type="cofactor">
    <cofactor evidence="1">
        <name>FAD</name>
        <dbReference type="ChEBI" id="CHEBI:57692"/>
    </cofactor>
</comment>
<keyword evidence="2" id="KW-0285">Flavoprotein</keyword>
<feature type="domain" description="FAD-binding" evidence="4">
    <location>
        <begin position="42"/>
        <end position="406"/>
    </location>
</feature>
<dbReference type="SUPFAM" id="SSF51905">
    <property type="entry name" value="FAD/NAD(P)-binding domain"/>
    <property type="match status" value="1"/>
</dbReference>
<protein>
    <submittedName>
        <fullName evidence="5">FAD-dependent oxidoreductase</fullName>
    </submittedName>
</protein>
<sequence length="594" mass="65021">MSRHDGTLLTGISTLTIVWFPYQDQGLQCLCGGWTVDQAAFDVAISGGGPFGLMLANELGRRGISVVLFDEKSSTAFNPQANATQARTMEHYRRLGFSEEIRALGLPEDFPTDIAYFTRYAQRELGRFRLPSSREAREKVPSMSGSWSAAELPHRVSQKYVEQVLRRHAEALPGVSINYGWRVTEFADRKDDVSVTAQEVAGCRSRSVRARYLIGGDGGRSFVRRQLGISYKGDASAVRDFFGGRMYAIYLRSPQFYEVVPFARAWMNVTFNSRRRAFMAAVDGNGEFAFHTQLRDGEVEERITDGEALEMFRSAVGYPVEAEILSRGTWTAGYALVAESYGRGRVLLGGDAVHLFTPAGGLGYNTAVDDAVNLGWKLAAAIKGVASPDIVDSYEIERQPNAVRNTGFAKGFADSIGLYTAKPGLEDDTAEGEALRREAGEYLAAHGRAEFNIPGITFGARYDQSPIILSEPRTPAEDRPDIYVPTASPGGRAPHFWIDPATSLYDLFGFEWTLLCFGNRVPADGFVAAAASAGMELRVVDIASADVGALYEAPLALIRPDQVVAWRGDSDADAPFIVETVLGRRMSRSQKIAS</sequence>
<organism evidence="5 6">
    <name type="scientific">Tianweitania sediminis</name>
    <dbReference type="NCBI Taxonomy" id="1502156"/>
    <lineage>
        <taxon>Bacteria</taxon>
        <taxon>Pseudomonadati</taxon>
        <taxon>Pseudomonadota</taxon>
        <taxon>Alphaproteobacteria</taxon>
        <taxon>Hyphomicrobiales</taxon>
        <taxon>Phyllobacteriaceae</taxon>
        <taxon>Tianweitania</taxon>
    </lineage>
</organism>
<evidence type="ECO:0000256" key="1">
    <source>
        <dbReference type="ARBA" id="ARBA00001974"/>
    </source>
</evidence>
<keyword evidence="3" id="KW-0274">FAD</keyword>
<dbReference type="PANTHER" id="PTHR43004:SF19">
    <property type="entry name" value="BINDING MONOOXYGENASE, PUTATIVE (JCVI)-RELATED"/>
    <property type="match status" value="1"/>
</dbReference>
<dbReference type="InterPro" id="IPR002938">
    <property type="entry name" value="FAD-bd"/>
</dbReference>
<comment type="caution">
    <text evidence="5">The sequence shown here is derived from an EMBL/GenBank/DDBJ whole genome shotgun (WGS) entry which is preliminary data.</text>
</comment>
<evidence type="ECO:0000259" key="4">
    <source>
        <dbReference type="Pfam" id="PF01494"/>
    </source>
</evidence>
<dbReference type="Pfam" id="PF01494">
    <property type="entry name" value="FAD_binding_3"/>
    <property type="match status" value="1"/>
</dbReference>
<dbReference type="Pfam" id="PF21274">
    <property type="entry name" value="Rng_hyd_C"/>
    <property type="match status" value="1"/>
</dbReference>
<evidence type="ECO:0000256" key="3">
    <source>
        <dbReference type="ARBA" id="ARBA00022827"/>
    </source>
</evidence>
<dbReference type="PANTHER" id="PTHR43004">
    <property type="entry name" value="TRK SYSTEM POTASSIUM UPTAKE PROTEIN"/>
    <property type="match status" value="1"/>
</dbReference>
<reference evidence="5" key="1">
    <citation type="submission" date="2021-03" db="EMBL/GenBank/DDBJ databases">
        <title>Genome sequencing and assembly of Tianweitania sediminis.</title>
        <authorList>
            <person name="Chhetri G."/>
        </authorList>
    </citation>
    <scope>NUCLEOTIDE SEQUENCE</scope>
    <source>
        <strain evidence="5">Z8</strain>
    </source>
</reference>
<proteinExistence type="predicted"/>
<dbReference type="Gene3D" id="3.50.50.60">
    <property type="entry name" value="FAD/NAD(P)-binding domain"/>
    <property type="match status" value="1"/>
</dbReference>
<keyword evidence="6" id="KW-1185">Reference proteome</keyword>
<dbReference type="Proteomes" id="UP000666240">
    <property type="component" value="Unassembled WGS sequence"/>
</dbReference>
<evidence type="ECO:0000256" key="2">
    <source>
        <dbReference type="ARBA" id="ARBA00022630"/>
    </source>
</evidence>
<dbReference type="Gene3D" id="3.30.9.10">
    <property type="entry name" value="D-Amino Acid Oxidase, subunit A, domain 2"/>
    <property type="match status" value="1"/>
</dbReference>
<dbReference type="InterPro" id="IPR050641">
    <property type="entry name" value="RIFMO-like"/>
</dbReference>
<dbReference type="AlphaFoldDB" id="A0A8J7R233"/>
<dbReference type="NCBIfam" id="NF004780">
    <property type="entry name" value="PRK06126.1"/>
    <property type="match status" value="1"/>
</dbReference>
<dbReference type="PRINTS" id="PR00420">
    <property type="entry name" value="RNGMNOXGNASE"/>
</dbReference>
<evidence type="ECO:0000313" key="5">
    <source>
        <dbReference type="EMBL" id="MBP0441458.1"/>
    </source>
</evidence>
<accession>A0A8J7R233</accession>
<gene>
    <name evidence="5" type="ORF">J5Y06_22680</name>
</gene>
<dbReference type="Gene3D" id="3.40.30.120">
    <property type="match status" value="1"/>
</dbReference>
<dbReference type="GO" id="GO:0071949">
    <property type="term" value="F:FAD binding"/>
    <property type="evidence" value="ECO:0007669"/>
    <property type="project" value="InterPro"/>
</dbReference>
<name>A0A8J7R233_9HYPH</name>
<dbReference type="GO" id="GO:0016709">
    <property type="term" value="F:oxidoreductase activity, acting on paired donors, with incorporation or reduction of molecular oxygen, NAD(P)H as one donor, and incorporation of one atom of oxygen"/>
    <property type="evidence" value="ECO:0007669"/>
    <property type="project" value="UniProtKB-ARBA"/>
</dbReference>
<evidence type="ECO:0000313" key="6">
    <source>
        <dbReference type="Proteomes" id="UP000666240"/>
    </source>
</evidence>